<reference evidence="2 3" key="1">
    <citation type="submission" date="2014-04" db="EMBL/GenBank/DDBJ databases">
        <title>Evolutionary Origins and Diversification of the Mycorrhizal Mutualists.</title>
        <authorList>
            <consortium name="DOE Joint Genome Institute"/>
            <consortium name="Mycorrhizal Genomics Consortium"/>
            <person name="Kohler A."/>
            <person name="Kuo A."/>
            <person name="Nagy L.G."/>
            <person name="Floudas D."/>
            <person name="Copeland A."/>
            <person name="Barry K.W."/>
            <person name="Cichocki N."/>
            <person name="Veneault-Fourrey C."/>
            <person name="LaButti K."/>
            <person name="Lindquist E.A."/>
            <person name="Lipzen A."/>
            <person name="Lundell T."/>
            <person name="Morin E."/>
            <person name="Murat C."/>
            <person name="Riley R."/>
            <person name="Ohm R."/>
            <person name="Sun H."/>
            <person name="Tunlid A."/>
            <person name="Henrissat B."/>
            <person name="Grigoriev I.V."/>
            <person name="Hibbett D.S."/>
            <person name="Martin F."/>
        </authorList>
    </citation>
    <scope>NUCLEOTIDE SEQUENCE [LARGE SCALE GENOMIC DNA]</scope>
    <source>
        <strain evidence="2 3">Koide BX008</strain>
    </source>
</reference>
<evidence type="ECO:0000313" key="3">
    <source>
        <dbReference type="Proteomes" id="UP000054549"/>
    </source>
</evidence>
<dbReference type="InParanoid" id="A0A0C2WYK2"/>
<name>A0A0C2WYK2_AMAMK</name>
<dbReference type="EMBL" id="KN818284">
    <property type="protein sequence ID" value="KIL61478.1"/>
    <property type="molecule type" value="Genomic_DNA"/>
</dbReference>
<keyword evidence="1" id="KW-0472">Membrane</keyword>
<protein>
    <submittedName>
        <fullName evidence="2">Uncharacterized protein</fullName>
    </submittedName>
</protein>
<dbReference type="AlphaFoldDB" id="A0A0C2WYK2"/>
<gene>
    <name evidence="2" type="ORF">M378DRAFT_166936</name>
</gene>
<keyword evidence="3" id="KW-1185">Reference proteome</keyword>
<feature type="transmembrane region" description="Helical" evidence="1">
    <location>
        <begin position="20"/>
        <end position="40"/>
    </location>
</feature>
<accession>A0A0C2WYK2</accession>
<evidence type="ECO:0000256" key="1">
    <source>
        <dbReference type="SAM" id="Phobius"/>
    </source>
</evidence>
<proteinExistence type="predicted"/>
<organism evidence="2 3">
    <name type="scientific">Amanita muscaria (strain Koide BX008)</name>
    <dbReference type="NCBI Taxonomy" id="946122"/>
    <lineage>
        <taxon>Eukaryota</taxon>
        <taxon>Fungi</taxon>
        <taxon>Dikarya</taxon>
        <taxon>Basidiomycota</taxon>
        <taxon>Agaricomycotina</taxon>
        <taxon>Agaricomycetes</taxon>
        <taxon>Agaricomycetidae</taxon>
        <taxon>Agaricales</taxon>
        <taxon>Pluteineae</taxon>
        <taxon>Amanitaceae</taxon>
        <taxon>Amanita</taxon>
    </lineage>
</organism>
<keyword evidence="1" id="KW-0812">Transmembrane</keyword>
<sequence length="52" mass="5851">MSLVHAFVFGTLDRLGESSMTIPDILFALHCAVFFIYTNIPNLLSRSHRRAA</sequence>
<evidence type="ECO:0000313" key="2">
    <source>
        <dbReference type="EMBL" id="KIL61478.1"/>
    </source>
</evidence>
<dbReference type="HOGENOM" id="CLU_3086758_0_0_1"/>
<keyword evidence="1" id="KW-1133">Transmembrane helix</keyword>
<dbReference type="Proteomes" id="UP000054549">
    <property type="component" value="Unassembled WGS sequence"/>
</dbReference>